<gene>
    <name evidence="1" type="ORF">J2Y00_002436</name>
</gene>
<dbReference type="AlphaFoldDB" id="A0AAE4BN72"/>
<dbReference type="EMBL" id="JAVDQK010000005">
    <property type="protein sequence ID" value="MDR6218839.1"/>
    <property type="molecule type" value="Genomic_DNA"/>
</dbReference>
<dbReference type="Proteomes" id="UP001185331">
    <property type="component" value="Unassembled WGS sequence"/>
</dbReference>
<reference evidence="1" key="1">
    <citation type="submission" date="2023-07" db="EMBL/GenBank/DDBJ databases">
        <title>Sorghum-associated microbial communities from plants grown in Nebraska, USA.</title>
        <authorList>
            <person name="Schachtman D."/>
        </authorList>
    </citation>
    <scope>NUCLEOTIDE SEQUENCE</scope>
    <source>
        <strain evidence="1">BE330</strain>
    </source>
</reference>
<protein>
    <submittedName>
        <fullName evidence="1">Uncharacterized protein</fullName>
    </submittedName>
</protein>
<organism evidence="1 2">
    <name type="scientific">Deinococcus soli</name>
    <name type="common">ex Cha et al. 2016</name>
    <dbReference type="NCBI Taxonomy" id="1309411"/>
    <lineage>
        <taxon>Bacteria</taxon>
        <taxon>Thermotogati</taxon>
        <taxon>Deinococcota</taxon>
        <taxon>Deinococci</taxon>
        <taxon>Deinococcales</taxon>
        <taxon>Deinococcaceae</taxon>
        <taxon>Deinococcus</taxon>
    </lineage>
</organism>
<proteinExistence type="predicted"/>
<comment type="caution">
    <text evidence="1">The sequence shown here is derived from an EMBL/GenBank/DDBJ whole genome shotgun (WGS) entry which is preliminary data.</text>
</comment>
<name>A0AAE4BN72_9DEIO</name>
<dbReference type="RefSeq" id="WP_309853516.1">
    <property type="nucleotide sequence ID" value="NZ_JAVDQJ010000004.1"/>
</dbReference>
<evidence type="ECO:0000313" key="2">
    <source>
        <dbReference type="Proteomes" id="UP001185331"/>
    </source>
</evidence>
<accession>A0AAE4BN72</accession>
<sequence length="63" mass="7569">MNETEWYTLMAPFHPWELLTERAVRADIALLRQEPRWAIDAATEERLVAFWRDHQVPPPPRRS</sequence>
<evidence type="ECO:0000313" key="1">
    <source>
        <dbReference type="EMBL" id="MDR6218839.1"/>
    </source>
</evidence>